<protein>
    <submittedName>
        <fullName evidence="1">Uncharacterized protein</fullName>
    </submittedName>
</protein>
<dbReference type="GeneID" id="18263456"/>
<name>W6JIL9_9POXV</name>
<dbReference type="EMBL" id="AP013055">
    <property type="protein sequence ID" value="BAO49387.1"/>
    <property type="molecule type" value="Genomic_DNA"/>
</dbReference>
<evidence type="ECO:0000313" key="2">
    <source>
        <dbReference type="Proteomes" id="UP000174145"/>
    </source>
</evidence>
<organism evidence="1 2">
    <name type="scientific">Alphaentomopoxvirus acuprea</name>
    <dbReference type="NCBI Taxonomy" id="62099"/>
    <lineage>
        <taxon>Viruses</taxon>
        <taxon>Varidnaviria</taxon>
        <taxon>Bamfordvirae</taxon>
        <taxon>Nucleocytoviricota</taxon>
        <taxon>Pokkesviricetes</taxon>
        <taxon>Chitovirales</taxon>
        <taxon>Poxviridae</taxon>
        <taxon>Entomopoxvirinae</taxon>
        <taxon>Alphaentomopoxvirus</taxon>
    </lineage>
</organism>
<keyword evidence="2" id="KW-1185">Reference proteome</keyword>
<evidence type="ECO:0000313" key="1">
    <source>
        <dbReference type="EMBL" id="BAO49387.1"/>
    </source>
</evidence>
<dbReference type="RefSeq" id="YP_009001500.1">
    <property type="nucleotide sequence ID" value="NC_023426.1"/>
</dbReference>
<sequence length="222" mass="26299">MYYNILLLWIFPFTFADICLNNSPIIINFNIAKTLYNNNEIYLNHSLLPYTLTRYDLIEIQNQINIDEKVTIITTYNKQLNTESNYEFIFPIKNSDLCIKQQQLFDLDLLKFGTYDSNIYAVCGNSSVDYELFFVYCMNNEIWNQTSQQCNLGEKINIPIPIYTTFNIYNYTIPYIENSAWIKRYNIFYTIESLTYINDNDTVLVLLNDKNLIDQIIEANNN</sequence>
<reference evidence="1 2" key="1">
    <citation type="journal article" date="2014" name="Virology">
        <title>The complete genome sequence of the Alphaentomopoxvirus Anomala cuprea entomopoxvirus, including its terminal hairpin loop sequences, suggests a potentially unique mode of apoptosis inhibition and mode of DNA replication.</title>
        <authorList>
            <person name="Mitsuhashi W."/>
            <person name="Miyamoto K."/>
            <person name="Wada S."/>
        </authorList>
    </citation>
    <scope>NUCLEOTIDE SEQUENCE [LARGE SCALE GENOMIC DNA]</scope>
    <source>
        <strain evidence="1">CV6M</strain>
    </source>
</reference>
<accession>W6JIL9</accession>
<dbReference type="KEGG" id="vg:18263456"/>
<proteinExistence type="predicted"/>
<dbReference type="Proteomes" id="UP000174145">
    <property type="component" value="Segment"/>
</dbReference>